<proteinExistence type="predicted"/>
<comment type="caution">
    <text evidence="1">The sequence shown here is derived from an EMBL/GenBank/DDBJ whole genome shotgun (WGS) entry which is preliminary data.</text>
</comment>
<name>A0A953M2D3_9BACT</name>
<dbReference type="Gene3D" id="3.40.50.300">
    <property type="entry name" value="P-loop containing nucleotide triphosphate hydrolases"/>
    <property type="match status" value="1"/>
</dbReference>
<dbReference type="Pfam" id="PF13469">
    <property type="entry name" value="Sulfotransfer_3"/>
    <property type="match status" value="1"/>
</dbReference>
<dbReference type="InterPro" id="IPR027417">
    <property type="entry name" value="P-loop_NTPase"/>
</dbReference>
<reference evidence="1" key="1">
    <citation type="journal article" date="2021" name="bioRxiv">
        <title>Unraveling nitrogen, sulfur and carbon metabolic pathways and microbial community transcriptional responses to substrate deprivation and toxicity stresses in a bioreactor mimicking anoxic brackish coastal sediment conditions.</title>
        <authorList>
            <person name="Martins P.D."/>
            <person name="Echeveste M.J."/>
            <person name="Arshad A."/>
            <person name="Kurth J."/>
            <person name="Ouboter H."/>
            <person name="Jetten M.S.M."/>
            <person name="Welte C.U."/>
        </authorList>
    </citation>
    <scope>NUCLEOTIDE SEQUENCE</scope>
    <source>
        <strain evidence="1">MAG_39</strain>
    </source>
</reference>
<gene>
    <name evidence="1" type="ORF">K8I29_14920</name>
</gene>
<reference evidence="1" key="2">
    <citation type="submission" date="2021-08" db="EMBL/GenBank/DDBJ databases">
        <authorList>
            <person name="Dalcin Martins P."/>
        </authorList>
    </citation>
    <scope>NUCLEOTIDE SEQUENCE</scope>
    <source>
        <strain evidence="1">MAG_39</strain>
    </source>
</reference>
<dbReference type="Proteomes" id="UP000705867">
    <property type="component" value="Unassembled WGS sequence"/>
</dbReference>
<dbReference type="AlphaFoldDB" id="A0A953M2D3"/>
<evidence type="ECO:0000313" key="2">
    <source>
        <dbReference type="Proteomes" id="UP000705867"/>
    </source>
</evidence>
<dbReference type="SUPFAM" id="SSF52540">
    <property type="entry name" value="P-loop containing nucleoside triphosphate hydrolases"/>
    <property type="match status" value="1"/>
</dbReference>
<protein>
    <submittedName>
        <fullName evidence="1">Sulfotransferase</fullName>
    </submittedName>
</protein>
<sequence length="302" mass="34509">MAAPLFLLAPPRSYTSVINAMIGQHPRAFGLPELNLFNVGKVRELWGRVSNEIGGDSNRRHGLLRAVAEIYAGEQTRASVTMARHWAAAREDRTTGEAYRELADRIDPLIPVDKSPAYTVSMERLGRMYAAFPEARFIHLVRHPVPQGMSVLNLNNGIFALFVNAFEFEDNRVTVDPQIAWHDININILNFLDRVPKERQMRIRGEDFMEHPRAHLREVCRWLGIRDDDDALEEMMHPERSSFACFGPITALFGNDPSFLRSPAFREHRPKIPPLEGPLPWRSDGKGLRPEVIDLAYEFGYR</sequence>
<accession>A0A953M2D3</accession>
<evidence type="ECO:0000313" key="1">
    <source>
        <dbReference type="EMBL" id="MBZ0157488.1"/>
    </source>
</evidence>
<dbReference type="EMBL" id="JAIOIV010000117">
    <property type="protein sequence ID" value="MBZ0157488.1"/>
    <property type="molecule type" value="Genomic_DNA"/>
</dbReference>
<organism evidence="1 2">
    <name type="scientific">Candidatus Nitrobium versatile</name>
    <dbReference type="NCBI Taxonomy" id="2884831"/>
    <lineage>
        <taxon>Bacteria</taxon>
        <taxon>Pseudomonadati</taxon>
        <taxon>Nitrospirota</taxon>
        <taxon>Nitrospiria</taxon>
        <taxon>Nitrospirales</taxon>
        <taxon>Nitrospiraceae</taxon>
        <taxon>Candidatus Nitrobium</taxon>
    </lineage>
</organism>